<sequence length="82" mass="9592">MPHRGNAQKRWLLVNRRNPDFCKVSAFQEFFQGVTRDPESGYSTTEDKRGTHGQYQQLITWKKHPAKGESPCQRIQQSKICK</sequence>
<comment type="caution">
    <text evidence="2">The sequence shown here is derived from an EMBL/GenBank/DDBJ whole genome shotgun (WGS) entry which is preliminary data.</text>
</comment>
<name>A0ABD1XGI3_9MARC</name>
<evidence type="ECO:0000256" key="1">
    <source>
        <dbReference type="SAM" id="MobiDB-lite"/>
    </source>
</evidence>
<accession>A0ABD1XGI3</accession>
<dbReference type="Proteomes" id="UP001605036">
    <property type="component" value="Unassembled WGS sequence"/>
</dbReference>
<gene>
    <name evidence="2" type="ORF">R1flu_026647</name>
</gene>
<keyword evidence="3" id="KW-1185">Reference proteome</keyword>
<dbReference type="AlphaFoldDB" id="A0ABD1XGI3"/>
<feature type="region of interest" description="Disordered" evidence="1">
    <location>
        <begin position="36"/>
        <end position="55"/>
    </location>
</feature>
<dbReference type="EMBL" id="JBHFFA010000008">
    <property type="protein sequence ID" value="KAL2608074.1"/>
    <property type="molecule type" value="Genomic_DNA"/>
</dbReference>
<protein>
    <submittedName>
        <fullName evidence="2">Uncharacterized protein</fullName>
    </submittedName>
</protein>
<organism evidence="2 3">
    <name type="scientific">Riccia fluitans</name>
    <dbReference type="NCBI Taxonomy" id="41844"/>
    <lineage>
        <taxon>Eukaryota</taxon>
        <taxon>Viridiplantae</taxon>
        <taxon>Streptophyta</taxon>
        <taxon>Embryophyta</taxon>
        <taxon>Marchantiophyta</taxon>
        <taxon>Marchantiopsida</taxon>
        <taxon>Marchantiidae</taxon>
        <taxon>Marchantiales</taxon>
        <taxon>Ricciaceae</taxon>
        <taxon>Riccia</taxon>
    </lineage>
</organism>
<evidence type="ECO:0000313" key="3">
    <source>
        <dbReference type="Proteomes" id="UP001605036"/>
    </source>
</evidence>
<proteinExistence type="predicted"/>
<evidence type="ECO:0000313" key="2">
    <source>
        <dbReference type="EMBL" id="KAL2608074.1"/>
    </source>
</evidence>
<reference evidence="2 3" key="1">
    <citation type="submission" date="2024-09" db="EMBL/GenBank/DDBJ databases">
        <title>Chromosome-scale assembly of Riccia fluitans.</title>
        <authorList>
            <person name="Paukszto L."/>
            <person name="Sawicki J."/>
            <person name="Karawczyk K."/>
            <person name="Piernik-Szablinska J."/>
            <person name="Szczecinska M."/>
            <person name="Mazdziarz M."/>
        </authorList>
    </citation>
    <scope>NUCLEOTIDE SEQUENCE [LARGE SCALE GENOMIC DNA]</scope>
    <source>
        <strain evidence="2">Rf_01</strain>
        <tissue evidence="2">Aerial parts of the thallus</tissue>
    </source>
</reference>